<dbReference type="SMART" id="SM00313">
    <property type="entry name" value="PXA"/>
    <property type="match status" value="1"/>
</dbReference>
<feature type="compositionally biased region" description="Acidic residues" evidence="2">
    <location>
        <begin position="826"/>
        <end position="847"/>
    </location>
</feature>
<evidence type="ECO:0000256" key="1">
    <source>
        <dbReference type="ARBA" id="ARBA00010883"/>
    </source>
</evidence>
<dbReference type="InterPro" id="IPR036871">
    <property type="entry name" value="PX_dom_sf"/>
</dbReference>
<dbReference type="SUPFAM" id="SSF64268">
    <property type="entry name" value="PX domain"/>
    <property type="match status" value="1"/>
</dbReference>
<feature type="domain" description="PX" evidence="5">
    <location>
        <begin position="938"/>
        <end position="1056"/>
    </location>
</feature>
<feature type="domain" description="PXA" evidence="6">
    <location>
        <begin position="115"/>
        <end position="307"/>
    </location>
</feature>
<keyword evidence="3" id="KW-0472">Membrane</keyword>
<dbReference type="InterPro" id="IPR003114">
    <property type="entry name" value="Phox_assoc"/>
</dbReference>
<comment type="similarity">
    <text evidence="1">Belongs to the sorting nexin family.</text>
</comment>
<sequence length="1311" mass="144993">MTSSSLNSHTGWILVGVLSVVLPLAARVFSSPVILILFSPLLVLLLAIAYVLFNILISYALDSVRARSAQPTPNHLLTAARPLTFSTPAAWQAAVTRSQWSTNTPQSLPPLCPEALAISGALNDILTLIVRDFVLTWYTKISSSPAFPTSVSSTLHATVQTLLARIETLDVPAVIVRRILPKVTAHIEQFRQSEVSLRGAGLERHLTQADELDLLLARRYAGKGGKLHPAVDNLSSMVTKQTEDAYLRGLVDKILPFILPESEAESKAVRIVVREIVACAVLGPVLDMFADPDFWNRIIDQVAGAAIRQQKMISKVRHILEAQSPVAAVPVSVAAARSNHRNEKITSRTAAHHFESFLRSIGRCESLLDARRLKNDVMVEIRRTRALLANHEKDEWIDGQKTEDVVAYLDRLYTAKRKAEARIAVLGGVDESGESAHVDTGSPASRRLKLRDVLSNPSSLSYFMEFMDRRARSLLVQFWLTVESFKDPLEFVDSDAELSEDEDGTNMMSSTATLSSSTNAREDMTLIHDLYFASLPSSPLISVISPKYIDIIRSYVMDTSATSASKERRVRRGVLLAQRQVEHEMEEDFIAFERSELWFKVVGDLDREVGKKGSPAAHENRLSASVGELTNIKDARALSSPESPAGLKTLSRPRASTRVSIPRPKFLVLPSRTMESIPPSNDSQLSPSPSLSPALSSSSPNLHRADSWETSGSRPVSIPPHASDESLSRPRSAPSNLEFLISANPDASAEHSRAPLFDDPEIPAEELEQAQRIEAIQAALTDIFADEKHHSERLRSVAFLDETPSSGSANEGSKVKGKKKSGRVFDDDEYEDEDADEDEGAEAEDKDDSGHGSFQLAAPGDLQLSYDIARLGEQIAKLQSQDLILDTLIRKAELTGDAHELRLLTRSKSAMAREQRQLVFQKMQYEQQEFDNRLVPERTHVSIGNSVVSEDEGAKQVVKYLVEVQLLAADGSFASGWVVARRYNEFFTMHQRLKDKYVVVRSLDFPGKKLVTSMSTSFLDTRRVALERYLQSLVQIALICESEELRAFLSRQPNADSPEPGSRIPKSPGYFPGKHIVRNVYRSVAESIDDMFLGPSMLDVMIQRLSRQAAELAGIAGAAMHDEDLIAQALKSSGRTAPEDTLAQLPGSLKPLEGESSTSSFISPICDLILAVFELDKKNNWLRRQAVVIILQQVLGGTIERKLRDVLTNVLDEGHLLSYVGTLRENLWPGGKLKSTSVPRTPEEKVTTREDANRKLSAFMPDIAANMIGRSNARRGARRMFTVLQNRRLNQHIIYSVVDEVFAALFPETVA</sequence>
<evidence type="ECO:0000256" key="2">
    <source>
        <dbReference type="SAM" id="MobiDB-lite"/>
    </source>
</evidence>
<dbReference type="InterPro" id="IPR013937">
    <property type="entry name" value="Sorting_nexin_C"/>
</dbReference>
<feature type="region of interest" description="Disordered" evidence="2">
    <location>
        <begin position="635"/>
        <end position="656"/>
    </location>
</feature>
<dbReference type="SUPFAM" id="SSF48097">
    <property type="entry name" value="Regulator of G-protein signaling, RGS"/>
    <property type="match status" value="1"/>
</dbReference>
<accession>A0A067MIL8</accession>
<dbReference type="Gene3D" id="1.10.167.10">
    <property type="entry name" value="Regulator of G-protein Signalling 4, domain 2"/>
    <property type="match status" value="1"/>
</dbReference>
<evidence type="ECO:0000259" key="4">
    <source>
        <dbReference type="PROSITE" id="PS50132"/>
    </source>
</evidence>
<feature type="region of interest" description="Disordered" evidence="2">
    <location>
        <begin position="670"/>
        <end position="732"/>
    </location>
</feature>
<feature type="region of interest" description="Disordered" evidence="2">
    <location>
        <begin position="798"/>
        <end position="856"/>
    </location>
</feature>
<dbReference type="Proteomes" id="UP000027195">
    <property type="component" value="Unassembled WGS sequence"/>
</dbReference>
<dbReference type="FunCoup" id="A0A067MIL8">
    <property type="interactions" value="412"/>
</dbReference>
<dbReference type="InterPro" id="IPR001683">
    <property type="entry name" value="PX_dom"/>
</dbReference>
<dbReference type="InParanoid" id="A0A067MIL8"/>
<evidence type="ECO:0000259" key="5">
    <source>
        <dbReference type="PROSITE" id="PS50195"/>
    </source>
</evidence>
<dbReference type="EMBL" id="KL198031">
    <property type="protein sequence ID" value="KDQ15633.1"/>
    <property type="molecule type" value="Genomic_DNA"/>
</dbReference>
<name>A0A067MIL8_BOTB1</name>
<dbReference type="PANTHER" id="PTHR22775:SF3">
    <property type="entry name" value="SORTING NEXIN-13"/>
    <property type="match status" value="1"/>
</dbReference>
<evidence type="ECO:0000259" key="6">
    <source>
        <dbReference type="PROSITE" id="PS51207"/>
    </source>
</evidence>
<dbReference type="PROSITE" id="PS50195">
    <property type="entry name" value="PX"/>
    <property type="match status" value="1"/>
</dbReference>
<dbReference type="InterPro" id="IPR044926">
    <property type="entry name" value="RGS_subdomain_2"/>
</dbReference>
<evidence type="ECO:0000313" key="8">
    <source>
        <dbReference type="Proteomes" id="UP000027195"/>
    </source>
</evidence>
<dbReference type="InterPro" id="IPR016137">
    <property type="entry name" value="RGS"/>
</dbReference>
<feature type="domain" description="RGS" evidence="4">
    <location>
        <begin position="449"/>
        <end position="486"/>
    </location>
</feature>
<keyword evidence="3" id="KW-1133">Transmembrane helix</keyword>
<dbReference type="OrthoDB" id="120967at2759"/>
<keyword evidence="8" id="KW-1185">Reference proteome</keyword>
<dbReference type="Gene3D" id="3.30.1520.10">
    <property type="entry name" value="Phox-like domain"/>
    <property type="match status" value="1"/>
</dbReference>
<dbReference type="PROSITE" id="PS51207">
    <property type="entry name" value="PXA"/>
    <property type="match status" value="1"/>
</dbReference>
<reference evidence="8" key="1">
    <citation type="journal article" date="2014" name="Proc. Natl. Acad. Sci. U.S.A.">
        <title>Extensive sampling of basidiomycete genomes demonstrates inadequacy of the white-rot/brown-rot paradigm for wood decay fungi.</title>
        <authorList>
            <person name="Riley R."/>
            <person name="Salamov A.A."/>
            <person name="Brown D.W."/>
            <person name="Nagy L.G."/>
            <person name="Floudas D."/>
            <person name="Held B.W."/>
            <person name="Levasseur A."/>
            <person name="Lombard V."/>
            <person name="Morin E."/>
            <person name="Otillar R."/>
            <person name="Lindquist E.A."/>
            <person name="Sun H."/>
            <person name="LaButti K.M."/>
            <person name="Schmutz J."/>
            <person name="Jabbour D."/>
            <person name="Luo H."/>
            <person name="Baker S.E."/>
            <person name="Pisabarro A.G."/>
            <person name="Walton J.D."/>
            <person name="Blanchette R.A."/>
            <person name="Henrissat B."/>
            <person name="Martin F."/>
            <person name="Cullen D."/>
            <person name="Hibbett D.S."/>
            <person name="Grigoriev I.V."/>
        </authorList>
    </citation>
    <scope>NUCLEOTIDE SEQUENCE [LARGE SCALE GENOMIC DNA]</scope>
    <source>
        <strain evidence="8">FD-172 SS1</strain>
    </source>
</reference>
<gene>
    <name evidence="7" type="ORF">BOTBODRAFT_31525</name>
</gene>
<dbReference type="HOGENOM" id="CLU_002131_1_0_1"/>
<dbReference type="PANTHER" id="PTHR22775">
    <property type="entry name" value="SORTING NEXIN"/>
    <property type="match status" value="1"/>
</dbReference>
<dbReference type="PROSITE" id="PS50132">
    <property type="entry name" value="RGS"/>
    <property type="match status" value="1"/>
</dbReference>
<evidence type="ECO:0008006" key="9">
    <source>
        <dbReference type="Google" id="ProtNLM"/>
    </source>
</evidence>
<evidence type="ECO:0000313" key="7">
    <source>
        <dbReference type="EMBL" id="KDQ15633.1"/>
    </source>
</evidence>
<proteinExistence type="inferred from homology"/>
<dbReference type="Pfam" id="PF02194">
    <property type="entry name" value="PXA"/>
    <property type="match status" value="1"/>
</dbReference>
<feature type="transmembrane region" description="Helical" evidence="3">
    <location>
        <begin position="41"/>
        <end position="61"/>
    </location>
</feature>
<keyword evidence="3" id="KW-0812">Transmembrane</keyword>
<evidence type="ECO:0000256" key="3">
    <source>
        <dbReference type="SAM" id="Phobius"/>
    </source>
</evidence>
<feature type="compositionally biased region" description="Low complexity" evidence="2">
    <location>
        <begin position="678"/>
        <end position="702"/>
    </location>
</feature>
<dbReference type="STRING" id="930990.A0A067MIL8"/>
<dbReference type="Pfam" id="PF00787">
    <property type="entry name" value="PX"/>
    <property type="match status" value="1"/>
</dbReference>
<dbReference type="Pfam" id="PF08628">
    <property type="entry name" value="Nexin_C"/>
    <property type="match status" value="1"/>
</dbReference>
<protein>
    <recommendedName>
        <fullName evidence="9">PhoX domain-containing protein</fullName>
    </recommendedName>
</protein>
<organism evidence="7 8">
    <name type="scientific">Botryobasidium botryosum (strain FD-172 SS1)</name>
    <dbReference type="NCBI Taxonomy" id="930990"/>
    <lineage>
        <taxon>Eukaryota</taxon>
        <taxon>Fungi</taxon>
        <taxon>Dikarya</taxon>
        <taxon>Basidiomycota</taxon>
        <taxon>Agaricomycotina</taxon>
        <taxon>Agaricomycetes</taxon>
        <taxon>Cantharellales</taxon>
        <taxon>Botryobasidiaceae</taxon>
        <taxon>Botryobasidium</taxon>
    </lineage>
</organism>
<dbReference type="SMART" id="SM00315">
    <property type="entry name" value="RGS"/>
    <property type="match status" value="1"/>
</dbReference>
<dbReference type="InterPro" id="IPR036305">
    <property type="entry name" value="RGS_sf"/>
</dbReference>
<dbReference type="GO" id="GO:0035091">
    <property type="term" value="F:phosphatidylinositol binding"/>
    <property type="evidence" value="ECO:0007669"/>
    <property type="project" value="InterPro"/>
</dbReference>
<dbReference type="SMART" id="SM00312">
    <property type="entry name" value="PX"/>
    <property type="match status" value="1"/>
</dbReference>
<feature type="transmembrane region" description="Helical" evidence="3">
    <location>
        <begin position="12"/>
        <end position="29"/>
    </location>
</feature>